<name>A0AA39Z7P2_9PEZI</name>
<gene>
    <name evidence="2" type="ORF">QBC41DRAFT_327363</name>
</gene>
<dbReference type="SUPFAM" id="SSF52047">
    <property type="entry name" value="RNI-like"/>
    <property type="match status" value="1"/>
</dbReference>
<keyword evidence="3" id="KW-1185">Reference proteome</keyword>
<organism evidence="2 3">
    <name type="scientific">Cercophora samala</name>
    <dbReference type="NCBI Taxonomy" id="330535"/>
    <lineage>
        <taxon>Eukaryota</taxon>
        <taxon>Fungi</taxon>
        <taxon>Dikarya</taxon>
        <taxon>Ascomycota</taxon>
        <taxon>Pezizomycotina</taxon>
        <taxon>Sordariomycetes</taxon>
        <taxon>Sordariomycetidae</taxon>
        <taxon>Sordariales</taxon>
        <taxon>Lasiosphaeriaceae</taxon>
        <taxon>Cercophora</taxon>
    </lineage>
</organism>
<evidence type="ECO:0000313" key="2">
    <source>
        <dbReference type="EMBL" id="KAK0665766.1"/>
    </source>
</evidence>
<dbReference type="Gene3D" id="3.80.10.10">
    <property type="entry name" value="Ribonuclease Inhibitor"/>
    <property type="match status" value="1"/>
</dbReference>
<feature type="compositionally biased region" description="Basic and acidic residues" evidence="1">
    <location>
        <begin position="21"/>
        <end position="34"/>
    </location>
</feature>
<evidence type="ECO:0000256" key="1">
    <source>
        <dbReference type="SAM" id="MobiDB-lite"/>
    </source>
</evidence>
<dbReference type="InterPro" id="IPR032675">
    <property type="entry name" value="LRR_dom_sf"/>
</dbReference>
<dbReference type="AlphaFoldDB" id="A0AA39Z7P2"/>
<sequence>MSSLAPAPTIRNALNGLLPKKAKDTKRPSRRQDQFDEDDNVGQDGKLTRRPPLVPWMHREFPKHEIYKPPSFPAKEVLLVKTQEDFKPQSFTRAIRSIEFEDKSDFELKDEHLNAIANVSSKIRKGIRSISYKSENLIKITDAGVEQLVTLCPKLEHIHVENAPMLSDKALSAIFHGCPFIRSIVIGGPEATPEIARAGLRNNTRWTFQGAVEGPALDELQQDKSLAPNLELLDLRNQPFDIVEEHSSFGESITATRRRLYVVQGYGGDHCLFYGGELVDSNIAEMQSDFEGYSDYDDEYDDEDWEGEFDDDDEIVFESEL</sequence>
<reference evidence="2" key="1">
    <citation type="submission" date="2023-06" db="EMBL/GenBank/DDBJ databases">
        <title>Genome-scale phylogeny and comparative genomics of the fungal order Sordariales.</title>
        <authorList>
            <consortium name="Lawrence Berkeley National Laboratory"/>
            <person name="Hensen N."/>
            <person name="Bonometti L."/>
            <person name="Westerberg I."/>
            <person name="Brannstrom I.O."/>
            <person name="Guillou S."/>
            <person name="Cros-Aarteil S."/>
            <person name="Calhoun S."/>
            <person name="Haridas S."/>
            <person name="Kuo A."/>
            <person name="Mondo S."/>
            <person name="Pangilinan J."/>
            <person name="Riley R."/>
            <person name="Labutti K."/>
            <person name="Andreopoulos B."/>
            <person name="Lipzen A."/>
            <person name="Chen C."/>
            <person name="Yanf M."/>
            <person name="Daum C."/>
            <person name="Ng V."/>
            <person name="Clum A."/>
            <person name="Steindorff A."/>
            <person name="Ohm R."/>
            <person name="Martin F."/>
            <person name="Silar P."/>
            <person name="Natvig D."/>
            <person name="Lalanne C."/>
            <person name="Gautier V."/>
            <person name="Ament-Velasquez S.L."/>
            <person name="Kruys A."/>
            <person name="Hutchinson M.I."/>
            <person name="Powell A.J."/>
            <person name="Barry K."/>
            <person name="Miller A.N."/>
            <person name="Grigoriev I.V."/>
            <person name="Debuchy R."/>
            <person name="Gladieux P."/>
            <person name="Thoren M.H."/>
            <person name="Johannesson H."/>
        </authorList>
    </citation>
    <scope>NUCLEOTIDE SEQUENCE</scope>
    <source>
        <strain evidence="2">CBS 307.81</strain>
    </source>
</reference>
<dbReference type="EMBL" id="JAULSY010000103">
    <property type="protein sequence ID" value="KAK0665766.1"/>
    <property type="molecule type" value="Genomic_DNA"/>
</dbReference>
<evidence type="ECO:0000313" key="3">
    <source>
        <dbReference type="Proteomes" id="UP001174997"/>
    </source>
</evidence>
<feature type="region of interest" description="Disordered" evidence="1">
    <location>
        <begin position="1"/>
        <end position="53"/>
    </location>
</feature>
<proteinExistence type="predicted"/>
<dbReference type="Proteomes" id="UP001174997">
    <property type="component" value="Unassembled WGS sequence"/>
</dbReference>
<protein>
    <submittedName>
        <fullName evidence="2">Uncharacterized protein</fullName>
    </submittedName>
</protein>
<comment type="caution">
    <text evidence="2">The sequence shown here is derived from an EMBL/GenBank/DDBJ whole genome shotgun (WGS) entry which is preliminary data.</text>
</comment>
<feature type="region of interest" description="Disordered" evidence="1">
    <location>
        <begin position="293"/>
        <end position="312"/>
    </location>
</feature>
<accession>A0AA39Z7P2</accession>